<dbReference type="EMBL" id="BMCK01000001">
    <property type="protein sequence ID" value="GGD08502.1"/>
    <property type="molecule type" value="Genomic_DNA"/>
</dbReference>
<gene>
    <name evidence="1" type="ORF">GCM10007231_04190</name>
</gene>
<accession>A0ABQ1Q0C6</accession>
<evidence type="ECO:0000313" key="1">
    <source>
        <dbReference type="EMBL" id="GGD08502.1"/>
    </source>
</evidence>
<protein>
    <submittedName>
        <fullName evidence="1">Uncharacterized protein</fullName>
    </submittedName>
</protein>
<dbReference type="Proteomes" id="UP000630594">
    <property type="component" value="Unassembled WGS sequence"/>
</dbReference>
<reference evidence="2" key="1">
    <citation type="journal article" date="2019" name="Int. J. Syst. Evol. Microbiol.">
        <title>The Global Catalogue of Microorganisms (GCM) 10K type strain sequencing project: providing services to taxonomists for standard genome sequencing and annotation.</title>
        <authorList>
            <consortium name="The Broad Institute Genomics Platform"/>
            <consortium name="The Broad Institute Genome Sequencing Center for Infectious Disease"/>
            <person name="Wu L."/>
            <person name="Ma J."/>
        </authorList>
    </citation>
    <scope>NUCLEOTIDE SEQUENCE [LARGE SCALE GENOMIC DNA]</scope>
    <source>
        <strain evidence="2">CCM 7403</strain>
    </source>
</reference>
<sequence length="119" mass="12381">MAMTTPPVRPRALTHQAVALAVSLLDQVGVSGRLPGSAVKVGTPMEVVGDTSTTYLYPFGTSGEEGAAPYLLVHNLPLTCGVVRVPEGETGAGAWRIELDKPVADYVASGGLREFTVTD</sequence>
<evidence type="ECO:0000313" key="2">
    <source>
        <dbReference type="Proteomes" id="UP000630594"/>
    </source>
</evidence>
<keyword evidence="2" id="KW-1185">Reference proteome</keyword>
<proteinExistence type="predicted"/>
<organism evidence="1 2">
    <name type="scientific">Nocardioides daphniae</name>
    <dbReference type="NCBI Taxonomy" id="402297"/>
    <lineage>
        <taxon>Bacteria</taxon>
        <taxon>Bacillati</taxon>
        <taxon>Actinomycetota</taxon>
        <taxon>Actinomycetes</taxon>
        <taxon>Propionibacteriales</taxon>
        <taxon>Nocardioidaceae</taxon>
        <taxon>Nocardioides</taxon>
    </lineage>
</organism>
<comment type="caution">
    <text evidence="1">The sequence shown here is derived from an EMBL/GenBank/DDBJ whole genome shotgun (WGS) entry which is preliminary data.</text>
</comment>
<name>A0ABQ1Q0C6_9ACTN</name>